<accession>A0A4Q0SFF9</accession>
<reference evidence="1 2" key="1">
    <citation type="submission" date="2015-04" db="EMBL/GenBank/DDBJ databases">
        <title>Comparative genomics of rhizobia nodulating Arachis hypogaea in China.</title>
        <authorList>
            <person name="Li Y."/>
        </authorList>
    </citation>
    <scope>NUCLEOTIDE SEQUENCE [LARGE SCALE GENOMIC DNA]</scope>
    <source>
        <strain evidence="1 2">CCBAU 51787</strain>
    </source>
</reference>
<comment type="caution">
    <text evidence="1">The sequence shown here is derived from an EMBL/GenBank/DDBJ whole genome shotgun (WGS) entry which is preliminary data.</text>
</comment>
<organism evidence="1 2">
    <name type="scientific">Bradyrhizobium zhanjiangense</name>
    <dbReference type="NCBI Taxonomy" id="1325107"/>
    <lineage>
        <taxon>Bacteria</taxon>
        <taxon>Pseudomonadati</taxon>
        <taxon>Pseudomonadota</taxon>
        <taxon>Alphaproteobacteria</taxon>
        <taxon>Hyphomicrobiales</taxon>
        <taxon>Nitrobacteraceae</taxon>
        <taxon>Bradyrhizobium</taxon>
    </lineage>
</organism>
<feature type="non-terminal residue" evidence="1">
    <location>
        <position position="16"/>
    </location>
</feature>
<evidence type="ECO:0000313" key="2">
    <source>
        <dbReference type="Proteomes" id="UP000290565"/>
    </source>
</evidence>
<dbReference type="Proteomes" id="UP000290565">
    <property type="component" value="Unassembled WGS sequence"/>
</dbReference>
<evidence type="ECO:0000313" key="1">
    <source>
        <dbReference type="EMBL" id="RXH35546.1"/>
    </source>
</evidence>
<proteinExistence type="predicted"/>
<protein>
    <submittedName>
        <fullName evidence="1">Uncharacterized protein</fullName>
    </submittedName>
</protein>
<dbReference type="EMBL" id="LBJM01000071">
    <property type="protein sequence ID" value="RXH35546.1"/>
    <property type="molecule type" value="Genomic_DNA"/>
</dbReference>
<sequence length="16" mass="1607">MRRQTATSGVTPAGSS</sequence>
<dbReference type="AlphaFoldDB" id="A0A4Q0SFF9"/>
<gene>
    <name evidence="1" type="ORF">XH94_26030</name>
</gene>
<name>A0A4Q0SFF9_9BRAD</name>